<feature type="domain" description="FAD-binding" evidence="4">
    <location>
        <begin position="3"/>
        <end position="334"/>
    </location>
</feature>
<dbReference type="Gene3D" id="3.30.70.2450">
    <property type="match status" value="1"/>
</dbReference>
<evidence type="ECO:0000256" key="1">
    <source>
        <dbReference type="ARBA" id="ARBA00001974"/>
    </source>
</evidence>
<dbReference type="Pfam" id="PF21274">
    <property type="entry name" value="Rng_hyd_C"/>
    <property type="match status" value="1"/>
</dbReference>
<dbReference type="Pfam" id="PF01494">
    <property type="entry name" value="FAD_binding_3"/>
    <property type="match status" value="1"/>
</dbReference>
<evidence type="ECO:0000313" key="6">
    <source>
        <dbReference type="Proteomes" id="UP001230426"/>
    </source>
</evidence>
<dbReference type="PRINTS" id="PR00420">
    <property type="entry name" value="RNGMNOXGNASE"/>
</dbReference>
<dbReference type="InterPro" id="IPR036188">
    <property type="entry name" value="FAD/NAD-bd_sf"/>
</dbReference>
<dbReference type="PANTHER" id="PTHR43004:SF19">
    <property type="entry name" value="BINDING MONOOXYGENASE, PUTATIVE (JCVI)-RELATED"/>
    <property type="match status" value="1"/>
</dbReference>
<proteinExistence type="predicted"/>
<name>A0ABT9RJ27_9ACTN</name>
<dbReference type="Gene3D" id="3.50.50.60">
    <property type="entry name" value="FAD/NAD(P)-binding domain"/>
    <property type="match status" value="1"/>
</dbReference>
<dbReference type="PANTHER" id="PTHR43004">
    <property type="entry name" value="TRK SYSTEM POTASSIUM UPTAKE PROTEIN"/>
    <property type="match status" value="1"/>
</dbReference>
<keyword evidence="6" id="KW-1185">Reference proteome</keyword>
<evidence type="ECO:0000256" key="2">
    <source>
        <dbReference type="ARBA" id="ARBA00022630"/>
    </source>
</evidence>
<protein>
    <submittedName>
        <fullName evidence="5">2-polyprenyl-6-methoxyphenol hydroxylase-like FAD-dependent oxidoreductase</fullName>
    </submittedName>
</protein>
<gene>
    <name evidence="5" type="ORF">J2S55_008574</name>
</gene>
<dbReference type="Proteomes" id="UP001230426">
    <property type="component" value="Unassembled WGS sequence"/>
</dbReference>
<organism evidence="5 6">
    <name type="scientific">Streptosporangium brasiliense</name>
    <dbReference type="NCBI Taxonomy" id="47480"/>
    <lineage>
        <taxon>Bacteria</taxon>
        <taxon>Bacillati</taxon>
        <taxon>Actinomycetota</taxon>
        <taxon>Actinomycetes</taxon>
        <taxon>Streptosporangiales</taxon>
        <taxon>Streptosporangiaceae</taxon>
        <taxon>Streptosporangium</taxon>
    </lineage>
</organism>
<dbReference type="RefSeq" id="WP_306873086.1">
    <property type="nucleotide sequence ID" value="NZ_JAUSRB010000002.1"/>
</dbReference>
<dbReference type="Gene3D" id="3.40.30.120">
    <property type="match status" value="1"/>
</dbReference>
<evidence type="ECO:0000259" key="4">
    <source>
        <dbReference type="Pfam" id="PF01494"/>
    </source>
</evidence>
<keyword evidence="3" id="KW-0274">FAD</keyword>
<comment type="caution">
    <text evidence="5">The sequence shown here is derived from an EMBL/GenBank/DDBJ whole genome shotgun (WGS) entry which is preliminary data.</text>
</comment>
<dbReference type="InterPro" id="IPR050641">
    <property type="entry name" value="RIFMO-like"/>
</dbReference>
<dbReference type="SUPFAM" id="SSF51905">
    <property type="entry name" value="FAD/NAD(P)-binding domain"/>
    <property type="match status" value="1"/>
</dbReference>
<reference evidence="5 6" key="1">
    <citation type="submission" date="2023-07" db="EMBL/GenBank/DDBJ databases">
        <title>Sequencing the genomes of 1000 actinobacteria strains.</title>
        <authorList>
            <person name="Klenk H.-P."/>
        </authorList>
    </citation>
    <scope>NUCLEOTIDE SEQUENCE [LARGE SCALE GENOMIC DNA]</scope>
    <source>
        <strain evidence="5 6">DSM 44109</strain>
    </source>
</reference>
<keyword evidence="2" id="KW-0285">Flavoprotein</keyword>
<accession>A0ABT9RJ27</accession>
<sequence length="470" mass="49683">MNIDVIIVGAGPTGLMLAAELGLAGVSAVVVERLPARSGQSKALGLQPRTAEVFEARGLLGPLIDRAVQQVPGGHFAGLRLDFSAWDTAHPYMIGIPQARVEELLEARVVELGVKVLRGHGLTTLTQDDHGVTATAGPARLHGRYLVGCDGGRSTVRELLGAGFPGLEGRLKMAVADLTLTGPAPTSWSLPVMTPSATGKGYLAPLGDGVHRFLFYGPEQHELPRDAPITPGEVSRALTGAFGPEVRLGEIRWASRFTDASRQVTHYRHGRVLLAGDAAHIHSPMGGQGLNLGLQDAFNLGWKLAAELSGQASDGLLDTYHTERHPVAARVLANTRAQAVLLVPDEENMALRAIVEELLTVPEANRMVAGMISGLDIRYALPGEPHPLLGRHLPGLDLRDGRAVVLSATDRLRAAAAPWSARVGYKVTARELGAEAVLVRPDGYIGWTGSEAASLTDALSRWAGSPTGNP</sequence>
<evidence type="ECO:0000256" key="3">
    <source>
        <dbReference type="ARBA" id="ARBA00022827"/>
    </source>
</evidence>
<comment type="cofactor">
    <cofactor evidence="1">
        <name>FAD</name>
        <dbReference type="ChEBI" id="CHEBI:57692"/>
    </cofactor>
</comment>
<dbReference type="EMBL" id="JAUSRB010000002">
    <property type="protein sequence ID" value="MDP9869308.1"/>
    <property type="molecule type" value="Genomic_DNA"/>
</dbReference>
<evidence type="ECO:0000313" key="5">
    <source>
        <dbReference type="EMBL" id="MDP9869308.1"/>
    </source>
</evidence>
<dbReference type="InterPro" id="IPR002938">
    <property type="entry name" value="FAD-bd"/>
</dbReference>